<name>A0A143C7D4_9ACTN</name>
<dbReference type="Proteomes" id="UP000076096">
    <property type="component" value="Chromosome"/>
</dbReference>
<dbReference type="EMBL" id="CP015098">
    <property type="protein sequence ID" value="AMW13308.1"/>
    <property type="molecule type" value="Genomic_DNA"/>
</dbReference>
<accession>A0A143C7D4</accession>
<reference evidence="3" key="1">
    <citation type="submission" date="2016-04" db="EMBL/GenBank/DDBJ databases">
        <authorList>
            <person name="Zhang B."/>
        </authorList>
    </citation>
    <scope>NUCLEOTIDE SEQUENCE [LARGE SCALE GENOMIC DNA]</scope>
    <source>
        <strain evidence="3">S10</strain>
    </source>
</reference>
<organism evidence="2 3">
    <name type="scientific">Streptomyces qaidamensis</name>
    <dbReference type="NCBI Taxonomy" id="1783515"/>
    <lineage>
        <taxon>Bacteria</taxon>
        <taxon>Bacillati</taxon>
        <taxon>Actinomycetota</taxon>
        <taxon>Actinomycetes</taxon>
        <taxon>Kitasatosporales</taxon>
        <taxon>Streptomycetaceae</taxon>
        <taxon>Streptomyces</taxon>
        <taxon>Streptomyces aurantiacus group</taxon>
    </lineage>
</organism>
<proteinExistence type="predicted"/>
<protein>
    <submittedName>
        <fullName evidence="2">Uncharacterized protein</fullName>
    </submittedName>
</protein>
<sequence length="62" mass="6934">MQMTPEQLVAEFKDTVLDLHFARRTIAALEAENTSLRAQLAPEEEHGHSHPHGEGHGHSHDD</sequence>
<evidence type="ECO:0000313" key="2">
    <source>
        <dbReference type="EMBL" id="AMW13308.1"/>
    </source>
</evidence>
<keyword evidence="3" id="KW-1185">Reference proteome</keyword>
<dbReference type="KEGG" id="stsi:A4E84_29730"/>
<feature type="region of interest" description="Disordered" evidence="1">
    <location>
        <begin position="35"/>
        <end position="62"/>
    </location>
</feature>
<evidence type="ECO:0000256" key="1">
    <source>
        <dbReference type="SAM" id="MobiDB-lite"/>
    </source>
</evidence>
<dbReference type="STRING" id="1783515.A4E84_29730"/>
<feature type="compositionally biased region" description="Basic and acidic residues" evidence="1">
    <location>
        <begin position="43"/>
        <end position="62"/>
    </location>
</feature>
<dbReference type="AlphaFoldDB" id="A0A143C7D4"/>
<gene>
    <name evidence="2" type="ORF">A4E84_29730</name>
</gene>
<evidence type="ECO:0000313" key="3">
    <source>
        <dbReference type="Proteomes" id="UP000076096"/>
    </source>
</evidence>
<dbReference type="RefSeq" id="WP_062929476.1">
    <property type="nucleotide sequence ID" value="NZ_CP015098.1"/>
</dbReference>